<gene>
    <name evidence="5" type="ORF">RDB_LOCUS16078</name>
</gene>
<dbReference type="SMART" id="SM00291">
    <property type="entry name" value="ZnF_ZZ"/>
    <property type="match status" value="1"/>
</dbReference>
<name>A0A8H2WRY7_9AGAM</name>
<keyword evidence="2" id="KW-0863">Zinc-finger</keyword>
<dbReference type="InterPro" id="IPR043145">
    <property type="entry name" value="Znf_ZZ_sf"/>
</dbReference>
<keyword evidence="1" id="KW-0479">Metal-binding</keyword>
<evidence type="ECO:0000256" key="3">
    <source>
        <dbReference type="ARBA" id="ARBA00022833"/>
    </source>
</evidence>
<evidence type="ECO:0000259" key="4">
    <source>
        <dbReference type="SMART" id="SM00291"/>
    </source>
</evidence>
<dbReference type="SUPFAM" id="SSF57850">
    <property type="entry name" value="RING/U-box"/>
    <property type="match status" value="1"/>
</dbReference>
<comment type="caution">
    <text evidence="5">The sequence shown here is derived from an EMBL/GenBank/DDBJ whole genome shotgun (WGS) entry which is preliminary data.</text>
</comment>
<dbReference type="EMBL" id="CAJMWV010000544">
    <property type="protein sequence ID" value="CAE6403201.1"/>
    <property type="molecule type" value="Genomic_DNA"/>
</dbReference>
<evidence type="ECO:0000256" key="2">
    <source>
        <dbReference type="ARBA" id="ARBA00022771"/>
    </source>
</evidence>
<dbReference type="InterPro" id="IPR000433">
    <property type="entry name" value="Znf_ZZ"/>
</dbReference>
<dbReference type="Proteomes" id="UP000663831">
    <property type="component" value="Unassembled WGS sequence"/>
</dbReference>
<evidence type="ECO:0000313" key="5">
    <source>
        <dbReference type="EMBL" id="CAE6403201.1"/>
    </source>
</evidence>
<dbReference type="AlphaFoldDB" id="A0A8H2WRY7"/>
<evidence type="ECO:0000313" key="6">
    <source>
        <dbReference type="Proteomes" id="UP000663831"/>
    </source>
</evidence>
<dbReference type="Gene3D" id="3.30.60.90">
    <property type="match status" value="1"/>
</dbReference>
<reference evidence="5" key="1">
    <citation type="submission" date="2021-01" db="EMBL/GenBank/DDBJ databases">
        <authorList>
            <person name="Kaushik A."/>
        </authorList>
    </citation>
    <scope>NUCLEOTIDE SEQUENCE</scope>
    <source>
        <strain evidence="5">AG3-1AP</strain>
    </source>
</reference>
<protein>
    <recommendedName>
        <fullName evidence="4">ZZ-type domain-containing protein</fullName>
    </recommendedName>
</protein>
<organism evidence="5 6">
    <name type="scientific">Rhizoctonia solani</name>
    <dbReference type="NCBI Taxonomy" id="456999"/>
    <lineage>
        <taxon>Eukaryota</taxon>
        <taxon>Fungi</taxon>
        <taxon>Dikarya</taxon>
        <taxon>Basidiomycota</taxon>
        <taxon>Agaricomycotina</taxon>
        <taxon>Agaricomycetes</taxon>
        <taxon>Cantharellales</taxon>
        <taxon>Ceratobasidiaceae</taxon>
        <taxon>Rhizoctonia</taxon>
    </lineage>
</organism>
<accession>A0A8H2WRY7</accession>
<proteinExistence type="predicted"/>
<keyword evidence="3" id="KW-0862">Zinc</keyword>
<dbReference type="Pfam" id="PF00569">
    <property type="entry name" value="ZZ"/>
    <property type="match status" value="1"/>
</dbReference>
<feature type="domain" description="ZZ-type" evidence="4">
    <location>
        <begin position="58"/>
        <end position="100"/>
    </location>
</feature>
<sequence>MPENTISTRLASGAPKAPKASYWRSSHETLPPLIPASISAPPAPPIVPILHPARPGPSSYSAACDARSSRIRGVRYKCTACLDHDICESCFRLSEPRFTSRMTSLFASLLRVDSLIMHDGTCARSRSWVFDTSEQRIHPSCPAFDI</sequence>
<dbReference type="GO" id="GO:0008270">
    <property type="term" value="F:zinc ion binding"/>
    <property type="evidence" value="ECO:0007669"/>
    <property type="project" value="UniProtKB-KW"/>
</dbReference>
<evidence type="ECO:0000256" key="1">
    <source>
        <dbReference type="ARBA" id="ARBA00022723"/>
    </source>
</evidence>